<gene>
    <name evidence="6" type="ORF">V8G54_023946</name>
</gene>
<evidence type="ECO:0000256" key="4">
    <source>
        <dbReference type="ARBA" id="ARBA00022989"/>
    </source>
</evidence>
<evidence type="ECO:0000256" key="1">
    <source>
        <dbReference type="ARBA" id="ARBA00004141"/>
    </source>
</evidence>
<name>A0AAQ3N5K3_VIGMU</name>
<evidence type="ECO:0000256" key="2">
    <source>
        <dbReference type="ARBA" id="ARBA00010199"/>
    </source>
</evidence>
<dbReference type="PANTHER" id="PTHR42893">
    <property type="entry name" value="PROTEIN DETOXIFICATION 44, CHLOROPLASTIC-RELATED"/>
    <property type="match status" value="1"/>
</dbReference>
<dbReference type="EMBL" id="CP144694">
    <property type="protein sequence ID" value="WVZ03140.1"/>
    <property type="molecule type" value="Genomic_DNA"/>
</dbReference>
<evidence type="ECO:0000313" key="6">
    <source>
        <dbReference type="EMBL" id="WVZ03140.1"/>
    </source>
</evidence>
<dbReference type="InterPro" id="IPR044644">
    <property type="entry name" value="DinF-like"/>
</dbReference>
<protein>
    <submittedName>
        <fullName evidence="6">Uncharacterized protein</fullName>
    </submittedName>
</protein>
<evidence type="ECO:0000313" key="7">
    <source>
        <dbReference type="Proteomes" id="UP001374535"/>
    </source>
</evidence>
<reference evidence="6 7" key="1">
    <citation type="journal article" date="2023" name="Life. Sci Alliance">
        <title>Evolutionary insights into 3D genome organization and epigenetic landscape of Vigna mungo.</title>
        <authorList>
            <person name="Junaid A."/>
            <person name="Singh B."/>
            <person name="Bhatia S."/>
        </authorList>
    </citation>
    <scope>NUCLEOTIDE SEQUENCE [LARGE SCALE GENOMIC DNA]</scope>
    <source>
        <strain evidence="6">Urdbean</strain>
    </source>
</reference>
<accession>A0AAQ3N5K3</accession>
<comment type="similarity">
    <text evidence="2">Belongs to the multi antimicrobial extrusion (MATE) (TC 2.A.66.1) family.</text>
</comment>
<keyword evidence="7" id="KW-1185">Reference proteome</keyword>
<dbReference type="PANTHER" id="PTHR42893:SF9">
    <property type="entry name" value="PROTEIN DETOXIFICATION 46, CHLOROPLASTIC"/>
    <property type="match status" value="1"/>
</dbReference>
<proteinExistence type="inferred from homology"/>
<keyword evidence="4" id="KW-1133">Transmembrane helix</keyword>
<organism evidence="6 7">
    <name type="scientific">Vigna mungo</name>
    <name type="common">Black gram</name>
    <name type="synonym">Phaseolus mungo</name>
    <dbReference type="NCBI Taxonomy" id="3915"/>
    <lineage>
        <taxon>Eukaryota</taxon>
        <taxon>Viridiplantae</taxon>
        <taxon>Streptophyta</taxon>
        <taxon>Embryophyta</taxon>
        <taxon>Tracheophyta</taxon>
        <taxon>Spermatophyta</taxon>
        <taxon>Magnoliopsida</taxon>
        <taxon>eudicotyledons</taxon>
        <taxon>Gunneridae</taxon>
        <taxon>Pentapetalae</taxon>
        <taxon>rosids</taxon>
        <taxon>fabids</taxon>
        <taxon>Fabales</taxon>
        <taxon>Fabaceae</taxon>
        <taxon>Papilionoideae</taxon>
        <taxon>50 kb inversion clade</taxon>
        <taxon>NPAAA clade</taxon>
        <taxon>indigoferoid/millettioid clade</taxon>
        <taxon>Phaseoleae</taxon>
        <taxon>Vigna</taxon>
    </lineage>
</organism>
<keyword evidence="5" id="KW-0472">Membrane</keyword>
<evidence type="ECO:0000256" key="3">
    <source>
        <dbReference type="ARBA" id="ARBA00022692"/>
    </source>
</evidence>
<sequence length="161" mass="18014">MFSLMGFLPRRLGLEDDSKSFACGPLSCNNGEREKISGVFNVCLPVQAGRDLRFISLSMVRCFCVGSLVLWVLSSRFGLLGCWFSLAIFQWARFSMALQRLLSPNGVLYSEDTDRYELLKLRAAYFLRAGPATVVCDYLSYVFMFLSIATSNMVATALAKQ</sequence>
<dbReference type="Proteomes" id="UP001374535">
    <property type="component" value="Chromosome 7"/>
</dbReference>
<feature type="non-terminal residue" evidence="6">
    <location>
        <position position="1"/>
    </location>
</feature>
<dbReference type="GO" id="GO:0016020">
    <property type="term" value="C:membrane"/>
    <property type="evidence" value="ECO:0007669"/>
    <property type="project" value="UniProtKB-SubCell"/>
</dbReference>
<dbReference type="AlphaFoldDB" id="A0AAQ3N5K3"/>
<evidence type="ECO:0000256" key="5">
    <source>
        <dbReference type="ARBA" id="ARBA00023136"/>
    </source>
</evidence>
<keyword evidence="3" id="KW-0812">Transmembrane</keyword>
<comment type="subcellular location">
    <subcellularLocation>
        <location evidence="1">Membrane</location>
        <topology evidence="1">Multi-pass membrane protein</topology>
    </subcellularLocation>
</comment>